<dbReference type="EMBL" id="WHPN01000314">
    <property type="protein sequence ID" value="KAF4407464.1"/>
    <property type="molecule type" value="Genomic_DNA"/>
</dbReference>
<evidence type="ECO:0000256" key="1">
    <source>
        <dbReference type="SAM" id="MobiDB-lite"/>
    </source>
</evidence>
<accession>A0ABQ7FIM1</accession>
<evidence type="ECO:0000313" key="2">
    <source>
        <dbReference type="EMBL" id="KAF4407464.1"/>
    </source>
</evidence>
<dbReference type="Proteomes" id="UP000621266">
    <property type="component" value="Unassembled WGS sequence"/>
</dbReference>
<dbReference type="RefSeq" id="WP_156206711.1">
    <property type="nucleotide sequence ID" value="NZ_WHPN01000314.1"/>
</dbReference>
<evidence type="ECO:0000313" key="3">
    <source>
        <dbReference type="Proteomes" id="UP000621266"/>
    </source>
</evidence>
<feature type="region of interest" description="Disordered" evidence="1">
    <location>
        <begin position="37"/>
        <end position="63"/>
    </location>
</feature>
<gene>
    <name evidence="2" type="ORF">GCU69_19380</name>
</gene>
<protein>
    <recommendedName>
        <fullName evidence="4">DUF4115 domain-containing protein</fullName>
    </recommendedName>
</protein>
<evidence type="ECO:0008006" key="4">
    <source>
        <dbReference type="Google" id="ProtNLM"/>
    </source>
</evidence>
<name>A0ABQ7FIM1_9ACTN</name>
<feature type="region of interest" description="Disordered" evidence="1">
    <location>
        <begin position="196"/>
        <end position="223"/>
    </location>
</feature>
<reference evidence="2 3" key="1">
    <citation type="submission" date="2019-10" db="EMBL/GenBank/DDBJ databases">
        <title>Streptomyces tenebrisbrunneis sp.nov., an endogenous actinomycete isolated from of Lycium ruthenicum.</title>
        <authorList>
            <person name="Ma L."/>
        </authorList>
    </citation>
    <scope>NUCLEOTIDE SEQUENCE [LARGE SCALE GENOMIC DNA]</scope>
    <source>
        <strain evidence="2 3">TRM 66187</strain>
    </source>
</reference>
<proteinExistence type="predicted"/>
<organism evidence="2 3">
    <name type="scientific">Streptomyces lycii</name>
    <dbReference type="NCBI Taxonomy" id="2654337"/>
    <lineage>
        <taxon>Bacteria</taxon>
        <taxon>Bacillati</taxon>
        <taxon>Actinomycetota</taxon>
        <taxon>Actinomycetes</taxon>
        <taxon>Kitasatosporales</taxon>
        <taxon>Streptomycetaceae</taxon>
        <taxon>Streptomyces</taxon>
    </lineage>
</organism>
<sequence>MPWTHKSPRGAAPAAGPAVGLVIGLVIGLAPAVGGCSPGSGTGGPPVRDGEPEPGASRSGPPQALVTWAGDMCRVATALESWQAESAEEIAEIKNPPEDSVLDPDFQVQNYLSDAPGKVEQLIRRLDEMKPSGLAAADRLHKAWERELGRVDPEISALGDFSVIHSLGEKEQLRRAERIAGLVASVRAPEPDLKALAGKDPGLGEAHRRAPGCAAGNGSESPAPELTAALPAAADGEDYGACRDGNCEVLVGGQEIITVGDLELHIAVEDGEVTLQHSSPSGGKGQIVLIGPRGTGTFGRPDGQEVTIGTTSNHKGAVLDISTK</sequence>
<keyword evidence="3" id="KW-1185">Reference proteome</keyword>
<comment type="caution">
    <text evidence="2">The sequence shown here is derived from an EMBL/GenBank/DDBJ whole genome shotgun (WGS) entry which is preliminary data.</text>
</comment>